<evidence type="ECO:0000256" key="18">
    <source>
        <dbReference type="PIRNR" id="PIRNR000641"/>
    </source>
</evidence>
<dbReference type="EC" id="2.7.11.1" evidence="18"/>
<evidence type="ECO:0000256" key="1">
    <source>
        <dbReference type="ARBA" id="ARBA00004479"/>
    </source>
</evidence>
<comment type="catalytic activity">
    <reaction evidence="17 18">
        <text>L-seryl-[protein] + ATP = O-phospho-L-seryl-[protein] + ADP + H(+)</text>
        <dbReference type="Rhea" id="RHEA:17989"/>
        <dbReference type="Rhea" id="RHEA-COMP:9863"/>
        <dbReference type="Rhea" id="RHEA-COMP:11604"/>
        <dbReference type="ChEBI" id="CHEBI:15378"/>
        <dbReference type="ChEBI" id="CHEBI:29999"/>
        <dbReference type="ChEBI" id="CHEBI:30616"/>
        <dbReference type="ChEBI" id="CHEBI:83421"/>
        <dbReference type="ChEBI" id="CHEBI:456216"/>
        <dbReference type="EC" id="2.7.11.1"/>
    </reaction>
</comment>
<dbReference type="Pfam" id="PF00954">
    <property type="entry name" value="S_locus_glycop"/>
    <property type="match status" value="1"/>
</dbReference>
<evidence type="ECO:0000256" key="13">
    <source>
        <dbReference type="ARBA" id="ARBA00023157"/>
    </source>
</evidence>
<evidence type="ECO:0000256" key="17">
    <source>
        <dbReference type="ARBA" id="ARBA00048679"/>
    </source>
</evidence>
<keyword evidence="15" id="KW-0325">Glycoprotein</keyword>
<evidence type="ECO:0000256" key="19">
    <source>
        <dbReference type="PROSITE-ProRule" id="PRU00076"/>
    </source>
</evidence>
<protein>
    <recommendedName>
        <fullName evidence="18">Receptor-like serine/threonine-protein kinase</fullName>
        <ecNumber evidence="18">2.7.11.1</ecNumber>
    </recommendedName>
</protein>
<comment type="catalytic activity">
    <reaction evidence="16 18">
        <text>L-threonyl-[protein] + ATP = O-phospho-L-threonyl-[protein] + ADP + H(+)</text>
        <dbReference type="Rhea" id="RHEA:46608"/>
        <dbReference type="Rhea" id="RHEA-COMP:11060"/>
        <dbReference type="Rhea" id="RHEA-COMP:11605"/>
        <dbReference type="ChEBI" id="CHEBI:15378"/>
        <dbReference type="ChEBI" id="CHEBI:30013"/>
        <dbReference type="ChEBI" id="CHEBI:30616"/>
        <dbReference type="ChEBI" id="CHEBI:61977"/>
        <dbReference type="ChEBI" id="CHEBI:456216"/>
        <dbReference type="EC" id="2.7.11.1"/>
    </reaction>
</comment>
<evidence type="ECO:0000256" key="10">
    <source>
        <dbReference type="ARBA" id="ARBA00022840"/>
    </source>
</evidence>
<keyword evidence="6 22" id="KW-0732">Signal</keyword>
<dbReference type="FunFam" id="2.90.10.30:FF:000001">
    <property type="entry name" value="Serine/threonine-protein kinase"/>
    <property type="match status" value="1"/>
</dbReference>
<dbReference type="CDD" id="cd00028">
    <property type="entry name" value="B_lectin"/>
    <property type="match status" value="1"/>
</dbReference>
<dbReference type="PROSITE" id="PS50026">
    <property type="entry name" value="EGF_3"/>
    <property type="match status" value="1"/>
</dbReference>
<comment type="similarity">
    <text evidence="18">Belongs to the protein kinase superfamily. Ser/Thr protein kinase family.</text>
</comment>
<evidence type="ECO:0000256" key="9">
    <source>
        <dbReference type="ARBA" id="ARBA00022777"/>
    </source>
</evidence>
<evidence type="ECO:0000256" key="14">
    <source>
        <dbReference type="ARBA" id="ARBA00023170"/>
    </source>
</evidence>
<keyword evidence="9 18" id="KW-0418">Kinase</keyword>
<dbReference type="PIRSF" id="PIRSF000641">
    <property type="entry name" value="SRK"/>
    <property type="match status" value="1"/>
</dbReference>
<evidence type="ECO:0000259" key="24">
    <source>
        <dbReference type="PROSITE" id="PS50026"/>
    </source>
</evidence>
<dbReference type="AlphaFoldDB" id="A0A922FGH6"/>
<dbReference type="InterPro" id="IPR001480">
    <property type="entry name" value="Bulb-type_lectin_dom"/>
</dbReference>
<dbReference type="PANTHER" id="PTHR47976:SF7">
    <property type="entry name" value="RECEPTOR-LIKE SERINE_THREONINE-PROTEIN KINASE"/>
    <property type="match status" value="1"/>
</dbReference>
<dbReference type="InterPro" id="IPR000719">
    <property type="entry name" value="Prot_kinase_dom"/>
</dbReference>
<dbReference type="CDD" id="cd14066">
    <property type="entry name" value="STKc_IRAK"/>
    <property type="match status" value="1"/>
</dbReference>
<feature type="domain" description="EGF-like" evidence="24">
    <location>
        <begin position="275"/>
        <end position="312"/>
    </location>
</feature>
<evidence type="ECO:0000256" key="5">
    <source>
        <dbReference type="ARBA" id="ARBA00022692"/>
    </source>
</evidence>
<dbReference type="InterPro" id="IPR008271">
    <property type="entry name" value="Ser/Thr_kinase_AS"/>
</dbReference>
<feature type="chain" id="PRO_5037525471" description="Receptor-like serine/threonine-protein kinase" evidence="22">
    <location>
        <begin position="19"/>
        <end position="774"/>
    </location>
</feature>
<dbReference type="PANTHER" id="PTHR47976">
    <property type="entry name" value="G-TYPE LECTIN S-RECEPTOR-LIKE SERINE/THREONINE-PROTEIN KINASE SD2-5"/>
    <property type="match status" value="1"/>
</dbReference>
<evidence type="ECO:0000256" key="8">
    <source>
        <dbReference type="ARBA" id="ARBA00022741"/>
    </source>
</evidence>
<dbReference type="InterPro" id="IPR017441">
    <property type="entry name" value="Protein_kinase_ATP_BS"/>
</dbReference>
<comment type="caution">
    <text evidence="26">The sequence shown here is derived from an EMBL/GenBank/DDBJ whole genome shotgun (WGS) entry which is preliminary data.</text>
</comment>
<evidence type="ECO:0000256" key="15">
    <source>
        <dbReference type="ARBA" id="ARBA00023180"/>
    </source>
</evidence>
<keyword evidence="7" id="KW-0430">Lectin</keyword>
<keyword evidence="8 18" id="KW-0547">Nucleotide-binding</keyword>
<dbReference type="InterPro" id="IPR024171">
    <property type="entry name" value="SRK-like_kinase"/>
</dbReference>
<comment type="subcellular location">
    <subcellularLocation>
        <location evidence="1">Membrane</location>
        <topology evidence="1">Single-pass type I membrane protein</topology>
    </subcellularLocation>
</comment>
<name>A0A922FGH6_CARIL</name>
<dbReference type="PROSITE" id="PS00108">
    <property type="entry name" value="PROTEIN_KINASE_ST"/>
    <property type="match status" value="1"/>
</dbReference>
<evidence type="ECO:0000256" key="22">
    <source>
        <dbReference type="SAM" id="SignalP"/>
    </source>
</evidence>
<evidence type="ECO:0000256" key="12">
    <source>
        <dbReference type="ARBA" id="ARBA00023136"/>
    </source>
</evidence>
<evidence type="ECO:0000256" key="21">
    <source>
        <dbReference type="SAM" id="Phobius"/>
    </source>
</evidence>
<dbReference type="Proteomes" id="UP000811246">
    <property type="component" value="Chromosome 3"/>
</dbReference>
<evidence type="ECO:0000256" key="20">
    <source>
        <dbReference type="PROSITE-ProRule" id="PRU10141"/>
    </source>
</evidence>
<dbReference type="GO" id="GO:0048544">
    <property type="term" value="P:recognition of pollen"/>
    <property type="evidence" value="ECO:0007669"/>
    <property type="project" value="InterPro"/>
</dbReference>
<dbReference type="PROSITE" id="PS50927">
    <property type="entry name" value="BULB_LECTIN"/>
    <property type="match status" value="1"/>
</dbReference>
<feature type="domain" description="Protein kinase" evidence="23">
    <location>
        <begin position="488"/>
        <end position="771"/>
    </location>
</feature>
<keyword evidence="13" id="KW-1015">Disulfide bond</keyword>
<keyword evidence="12 21" id="KW-0472">Membrane</keyword>
<dbReference type="InterPro" id="IPR000858">
    <property type="entry name" value="S_locus_glycoprot_dom"/>
</dbReference>
<organism evidence="26 27">
    <name type="scientific">Carya illinoinensis</name>
    <name type="common">Pecan</name>
    <dbReference type="NCBI Taxonomy" id="32201"/>
    <lineage>
        <taxon>Eukaryota</taxon>
        <taxon>Viridiplantae</taxon>
        <taxon>Streptophyta</taxon>
        <taxon>Embryophyta</taxon>
        <taxon>Tracheophyta</taxon>
        <taxon>Spermatophyta</taxon>
        <taxon>Magnoliopsida</taxon>
        <taxon>eudicotyledons</taxon>
        <taxon>Gunneridae</taxon>
        <taxon>Pentapetalae</taxon>
        <taxon>rosids</taxon>
        <taxon>fabids</taxon>
        <taxon>Fagales</taxon>
        <taxon>Juglandaceae</taxon>
        <taxon>Carya</taxon>
    </lineage>
</organism>
<keyword evidence="14" id="KW-0675">Receptor</keyword>
<keyword evidence="4 18" id="KW-0808">Transferase</keyword>
<keyword evidence="10 18" id="KW-0067">ATP-binding</keyword>
<dbReference type="Pfam" id="PF00069">
    <property type="entry name" value="Pkinase"/>
    <property type="match status" value="1"/>
</dbReference>
<dbReference type="SMART" id="SM00108">
    <property type="entry name" value="B_lectin"/>
    <property type="match status" value="1"/>
</dbReference>
<feature type="domain" description="Bulb-type lectin" evidence="25">
    <location>
        <begin position="22"/>
        <end position="141"/>
    </location>
</feature>
<dbReference type="GO" id="GO:0030246">
    <property type="term" value="F:carbohydrate binding"/>
    <property type="evidence" value="ECO:0007669"/>
    <property type="project" value="UniProtKB-KW"/>
</dbReference>
<evidence type="ECO:0000256" key="3">
    <source>
        <dbReference type="ARBA" id="ARBA00022536"/>
    </source>
</evidence>
<comment type="caution">
    <text evidence="19">Lacks conserved residue(s) required for the propagation of feature annotation.</text>
</comment>
<evidence type="ECO:0000256" key="4">
    <source>
        <dbReference type="ARBA" id="ARBA00022679"/>
    </source>
</evidence>
<keyword evidence="3 19" id="KW-0245">EGF-like domain</keyword>
<dbReference type="FunFam" id="3.30.200.20:FF:000059">
    <property type="entry name" value="S-receptor-like serine/threonine-protein kinase"/>
    <property type="match status" value="1"/>
</dbReference>
<evidence type="ECO:0000256" key="2">
    <source>
        <dbReference type="ARBA" id="ARBA00022527"/>
    </source>
</evidence>
<sequence length="774" mass="86758">MNSIIVFLVLSAFFTASAQQIQSNVIRGSSLTPGINSTWLSRSGLFAFGFYKQGNGYAVGIFLAGIPQKAVVWTANRDEPPVSSNATLHFAGDGKLVLRTTPEQRISTIADSVGSTSAAMLDSGNLVLYNSDQEILWQSFEHPTDSLLPGQRLLAGTELFSSKSETDHSTGIFRLKMQHDGNLVQYPVDTPDTAPYSYFTSWTDGRGDNVTLNLNAEGHLYLLNATGSTIKNLTDGGYPTKETIYLMRIDADGIFRLYSYKLKQNGNWSIVWSSLNDSCDPKGLCSLNGYCVSNDTEAKCVCLPGFEMVHPGNWTPGCDRSFSVPGCNNKNEYNMYTMEELVNTEWEDVSYSIMSFLLKEDCKQACLEDCNCEAALFKDGSCQKQRLPLRYGRRKLSYSTIAFIKVGKSTPVTSKDMPKENREGLRLDILIISAVFLTFGGMMLVISGIVFYKNHFWYRKLPFNGDVELSGDVALRPFTYLDLEKATNGFREEVGRGSFGTVYKGAILNGQKIVAVKKLEKVLAEGEREFQTEMKVIGRTHHRNLVRLLGYCHDGIHRLLVYEFMSNGSLADILFTPEKQPCWEDRMGIARDIARGILYLHEECEQQIIHCDIKPQNILMDDYGCAKISDFGLAKLLKPDQTRTFTGIRGTRGYVAPEWHRKLPITVKADVYSYGIVLLEIICRRKSVDWSLPEDIAVLEDWAYHCFEAGNLGQLVGRDDEVDKKQLERMVKLGLWCIQDEPSLRPSMKKVLLMLEGTVDVPIPPSPTSFFSVI</sequence>
<dbReference type="FunFam" id="2.90.10.10:FF:000026">
    <property type="entry name" value="Serine/threonine-protein kinase"/>
    <property type="match status" value="1"/>
</dbReference>
<feature type="transmembrane region" description="Helical" evidence="21">
    <location>
        <begin position="429"/>
        <end position="452"/>
    </location>
</feature>
<evidence type="ECO:0000256" key="16">
    <source>
        <dbReference type="ARBA" id="ARBA00047899"/>
    </source>
</evidence>
<feature type="binding site" evidence="20">
    <location>
        <position position="518"/>
    </location>
    <ligand>
        <name>ATP</name>
        <dbReference type="ChEBI" id="CHEBI:30616"/>
    </ligand>
</feature>
<dbReference type="CDD" id="cd00053">
    <property type="entry name" value="EGF"/>
    <property type="match status" value="1"/>
</dbReference>
<evidence type="ECO:0000259" key="23">
    <source>
        <dbReference type="PROSITE" id="PS50011"/>
    </source>
</evidence>
<evidence type="ECO:0000313" key="26">
    <source>
        <dbReference type="EMBL" id="KAG6721634.1"/>
    </source>
</evidence>
<keyword evidence="11 21" id="KW-1133">Transmembrane helix</keyword>
<evidence type="ECO:0000256" key="11">
    <source>
        <dbReference type="ARBA" id="ARBA00022989"/>
    </source>
</evidence>
<dbReference type="InterPro" id="IPR000742">
    <property type="entry name" value="EGF"/>
</dbReference>
<dbReference type="SMART" id="SM00220">
    <property type="entry name" value="S_TKc"/>
    <property type="match status" value="1"/>
</dbReference>
<reference evidence="26" key="1">
    <citation type="submission" date="2021-01" db="EMBL/GenBank/DDBJ databases">
        <authorList>
            <person name="Lovell J.T."/>
            <person name="Bentley N."/>
            <person name="Bhattarai G."/>
            <person name="Jenkins J.W."/>
            <person name="Sreedasyam A."/>
            <person name="Alarcon Y."/>
            <person name="Bock C."/>
            <person name="Boston L."/>
            <person name="Carlson J."/>
            <person name="Cervantes K."/>
            <person name="Clermont K."/>
            <person name="Krom N."/>
            <person name="Kubenka K."/>
            <person name="Mamidi S."/>
            <person name="Mattison C."/>
            <person name="Monteros M."/>
            <person name="Pisani C."/>
            <person name="Plott C."/>
            <person name="Rajasekar S."/>
            <person name="Rhein H.S."/>
            <person name="Rohla C."/>
            <person name="Song M."/>
            <person name="Hilaire R.S."/>
            <person name="Shu S."/>
            <person name="Wells L."/>
            <person name="Wang X."/>
            <person name="Webber J."/>
            <person name="Heerema R.J."/>
            <person name="Klein P."/>
            <person name="Conner P."/>
            <person name="Grauke L."/>
            <person name="Grimwood J."/>
            <person name="Schmutz J."/>
            <person name="Randall J.J."/>
        </authorList>
    </citation>
    <scope>NUCLEOTIDE SEQUENCE</scope>
    <source>
        <tissue evidence="26">Leaf</tissue>
    </source>
</reference>
<dbReference type="PROSITE" id="PS50011">
    <property type="entry name" value="PROTEIN_KINASE_DOM"/>
    <property type="match status" value="1"/>
</dbReference>
<gene>
    <name evidence="26" type="ORF">I3842_03G121300</name>
</gene>
<dbReference type="Pfam" id="PF01453">
    <property type="entry name" value="B_lectin"/>
    <property type="match status" value="1"/>
</dbReference>
<dbReference type="GO" id="GO:0016020">
    <property type="term" value="C:membrane"/>
    <property type="evidence" value="ECO:0007669"/>
    <property type="project" value="UniProtKB-SubCell"/>
</dbReference>
<proteinExistence type="inferred from homology"/>
<evidence type="ECO:0000256" key="7">
    <source>
        <dbReference type="ARBA" id="ARBA00022734"/>
    </source>
</evidence>
<dbReference type="GO" id="GO:0005524">
    <property type="term" value="F:ATP binding"/>
    <property type="evidence" value="ECO:0007669"/>
    <property type="project" value="UniProtKB-UniRule"/>
</dbReference>
<dbReference type="PROSITE" id="PS00107">
    <property type="entry name" value="PROTEIN_KINASE_ATP"/>
    <property type="match status" value="1"/>
</dbReference>
<dbReference type="FunFam" id="1.10.510.10:FF:000237">
    <property type="entry name" value="G-type lectin S-receptor-like serine/threonine-protein kinase"/>
    <property type="match status" value="1"/>
</dbReference>
<keyword evidence="5 21" id="KW-0812">Transmembrane</keyword>
<dbReference type="InterPro" id="IPR051343">
    <property type="entry name" value="G-type_lectin_kinases/EP1-like"/>
</dbReference>
<accession>A0A922FGH6</accession>
<feature type="signal peptide" evidence="22">
    <location>
        <begin position="1"/>
        <end position="18"/>
    </location>
</feature>
<dbReference type="GO" id="GO:0004674">
    <property type="term" value="F:protein serine/threonine kinase activity"/>
    <property type="evidence" value="ECO:0007669"/>
    <property type="project" value="UniProtKB-KW"/>
</dbReference>
<dbReference type="EMBL" id="CM031827">
    <property type="protein sequence ID" value="KAG6721634.1"/>
    <property type="molecule type" value="Genomic_DNA"/>
</dbReference>
<evidence type="ECO:0000313" key="27">
    <source>
        <dbReference type="Proteomes" id="UP000811246"/>
    </source>
</evidence>
<evidence type="ECO:0000256" key="6">
    <source>
        <dbReference type="ARBA" id="ARBA00022729"/>
    </source>
</evidence>
<evidence type="ECO:0000259" key="25">
    <source>
        <dbReference type="PROSITE" id="PS50927"/>
    </source>
</evidence>
<keyword evidence="2 18" id="KW-0723">Serine/threonine-protein kinase</keyword>